<dbReference type="SUPFAM" id="SSF49303">
    <property type="entry name" value="beta-Galactosidase/glucuronidase domain"/>
    <property type="match status" value="1"/>
</dbReference>
<feature type="domain" description="Glycoside hydrolase family 2 immunoglobulin-like beta-sandwich" evidence="7">
    <location>
        <begin position="191"/>
        <end position="283"/>
    </location>
</feature>
<evidence type="ECO:0000256" key="5">
    <source>
        <dbReference type="ARBA" id="ARBA00023295"/>
    </source>
</evidence>
<evidence type="ECO:0000256" key="1">
    <source>
        <dbReference type="ARBA" id="ARBA00007401"/>
    </source>
</evidence>
<comment type="caution">
    <text evidence="10">The sequence shown here is derived from an EMBL/GenBank/DDBJ whole genome shotgun (WGS) entry which is preliminary data.</text>
</comment>
<proteinExistence type="inferred from homology"/>
<keyword evidence="5 6" id="KW-0326">Glycosidase</keyword>
<comment type="similarity">
    <text evidence="1 6">Belongs to the glycosyl hydrolase 2 family.</text>
</comment>
<dbReference type="EC" id="3.2.1.31" evidence="2"/>
<dbReference type="PANTHER" id="PTHR10066">
    <property type="entry name" value="BETA-GLUCURONIDASE"/>
    <property type="match status" value="1"/>
</dbReference>
<dbReference type="InterPro" id="IPR023232">
    <property type="entry name" value="Glyco_hydro_2_AS"/>
</dbReference>
<dbReference type="InterPro" id="IPR017853">
    <property type="entry name" value="GH"/>
</dbReference>
<dbReference type="InterPro" id="IPR008979">
    <property type="entry name" value="Galactose-bd-like_sf"/>
</dbReference>
<evidence type="ECO:0000313" key="11">
    <source>
        <dbReference type="Proteomes" id="UP001595715"/>
    </source>
</evidence>
<dbReference type="PRINTS" id="PR00132">
    <property type="entry name" value="GLHYDRLASE2"/>
</dbReference>
<feature type="domain" description="Glycoside hydrolase family 2 catalytic" evidence="8">
    <location>
        <begin position="285"/>
        <end position="590"/>
    </location>
</feature>
<dbReference type="EMBL" id="JBHSAM010000034">
    <property type="protein sequence ID" value="MFC4102684.1"/>
    <property type="molecule type" value="Genomic_DNA"/>
</dbReference>
<dbReference type="InterPro" id="IPR006104">
    <property type="entry name" value="Glyco_hydro_2_N"/>
</dbReference>
<gene>
    <name evidence="10" type="primary">uidA</name>
    <name evidence="10" type="ORF">ACFOZ8_23975</name>
</gene>
<evidence type="ECO:0000259" key="9">
    <source>
        <dbReference type="Pfam" id="PF02837"/>
    </source>
</evidence>
<dbReference type="PROSITE" id="PS00719">
    <property type="entry name" value="GLYCOSYL_HYDROL_F2_1"/>
    <property type="match status" value="1"/>
</dbReference>
<dbReference type="Pfam" id="PF00703">
    <property type="entry name" value="Glyco_hydro_2"/>
    <property type="match status" value="1"/>
</dbReference>
<dbReference type="GO" id="GO:0004566">
    <property type="term" value="F:beta-glucuronidase activity"/>
    <property type="evidence" value="ECO:0007669"/>
    <property type="project" value="UniProtKB-EC"/>
</dbReference>
<dbReference type="Pfam" id="PF02836">
    <property type="entry name" value="Glyco_hydro_2_C"/>
    <property type="match status" value="1"/>
</dbReference>
<dbReference type="SUPFAM" id="SSF51445">
    <property type="entry name" value="(Trans)glycosidases"/>
    <property type="match status" value="1"/>
</dbReference>
<dbReference type="Gene3D" id="2.60.40.10">
    <property type="entry name" value="Immunoglobulins"/>
    <property type="match status" value="1"/>
</dbReference>
<dbReference type="InterPro" id="IPR006102">
    <property type="entry name" value="Ig-like_GH2"/>
</dbReference>
<evidence type="ECO:0000256" key="4">
    <source>
        <dbReference type="ARBA" id="ARBA00022801"/>
    </source>
</evidence>
<sequence>MLYPLDNGIREVKELSGIWQFKADLANEGYAQEWYKEKLKDAIAMPVPASYNDITTEAAIRDHIGDVWYERTFHIPSSWKDRRIVIRIGSATHHAVLWINGEEAVRHKGGFLPFEADITDRVWRGAENRVTLAVSNVLDWTCLPSGEVKTFDDAPEGRYPQGHRVQETYFDFFNYSGLHRPVRLYTTPLDYIEDMTVTTELEGTSGLVGYSVQAQGNGASVHVRLIDADGVEVAQGTGAAGSLAVPEPHLWEPGRGYLYTFEASLLDSEGTVMDSYQLPVGIRTVAVKDNKFLINGKPFYFKGFGKHEDADIRGRGLDEALNVRDFNLMKWSGANSFRTSHYPYSEELLRLADREGFVVIDEVPAVGMCFWSETNTVFREDRVNEETLRHHLDTMGEMIRRDKNHPCVVMWSIANEAATNEEASVPYFTAVAEETRRLDPTRPITIVQTMWPSVDRVGGLVDVICLNKYFGWYSDHGQLSVIERHMDQELKGWHDKYGKPIIITEYGADTIPGYHQLPSVSFSEEFQYEFLASYHRSFDKHPFVIGEQVWAFADFATKQGLTRIVGNKKGIFTRQRQPKAAAFKLRERWTGENAKW</sequence>
<dbReference type="InterPro" id="IPR006101">
    <property type="entry name" value="Glyco_hydro_2"/>
</dbReference>
<dbReference type="InterPro" id="IPR036156">
    <property type="entry name" value="Beta-gal/glucu_dom_sf"/>
</dbReference>
<organism evidence="10 11">
    <name type="scientific">Paenibacillus xanthanilyticus</name>
    <dbReference type="NCBI Taxonomy" id="1783531"/>
    <lineage>
        <taxon>Bacteria</taxon>
        <taxon>Bacillati</taxon>
        <taxon>Bacillota</taxon>
        <taxon>Bacilli</taxon>
        <taxon>Bacillales</taxon>
        <taxon>Paenibacillaceae</taxon>
        <taxon>Paenibacillus</taxon>
    </lineage>
</organism>
<protein>
    <recommendedName>
        <fullName evidence="3">Beta-glucuronidase</fullName>
        <ecNumber evidence="2">3.2.1.31</ecNumber>
    </recommendedName>
</protein>
<dbReference type="InterPro" id="IPR006103">
    <property type="entry name" value="Glyco_hydro_2_cat"/>
</dbReference>
<dbReference type="SUPFAM" id="SSF49785">
    <property type="entry name" value="Galactose-binding domain-like"/>
    <property type="match status" value="1"/>
</dbReference>
<dbReference type="Gene3D" id="3.20.20.80">
    <property type="entry name" value="Glycosidases"/>
    <property type="match status" value="1"/>
</dbReference>
<name>A0ABV8K9I7_9BACL</name>
<dbReference type="PROSITE" id="PS00608">
    <property type="entry name" value="GLYCOSYL_HYDROL_F2_2"/>
    <property type="match status" value="1"/>
</dbReference>
<evidence type="ECO:0000256" key="3">
    <source>
        <dbReference type="ARBA" id="ARBA00016205"/>
    </source>
</evidence>
<dbReference type="InterPro" id="IPR023230">
    <property type="entry name" value="Glyco_hydro_2_CS"/>
</dbReference>
<accession>A0ABV8K9I7</accession>
<dbReference type="Proteomes" id="UP001595715">
    <property type="component" value="Unassembled WGS sequence"/>
</dbReference>
<feature type="domain" description="Glycosyl hydrolases family 2 sugar binding" evidence="9">
    <location>
        <begin position="13"/>
        <end position="188"/>
    </location>
</feature>
<evidence type="ECO:0000256" key="6">
    <source>
        <dbReference type="RuleBase" id="RU361154"/>
    </source>
</evidence>
<dbReference type="Gene3D" id="2.60.120.260">
    <property type="entry name" value="Galactose-binding domain-like"/>
    <property type="match status" value="1"/>
</dbReference>
<dbReference type="RefSeq" id="WP_377721302.1">
    <property type="nucleotide sequence ID" value="NZ_JBHSAM010000034.1"/>
</dbReference>
<keyword evidence="11" id="KW-1185">Reference proteome</keyword>
<dbReference type="NCBIfam" id="NF007538">
    <property type="entry name" value="PRK10150.1"/>
    <property type="match status" value="1"/>
</dbReference>
<evidence type="ECO:0000259" key="8">
    <source>
        <dbReference type="Pfam" id="PF02836"/>
    </source>
</evidence>
<evidence type="ECO:0000256" key="2">
    <source>
        <dbReference type="ARBA" id="ARBA00012761"/>
    </source>
</evidence>
<dbReference type="PANTHER" id="PTHR10066:SF67">
    <property type="entry name" value="BETA-GLUCURONIDASE"/>
    <property type="match status" value="1"/>
</dbReference>
<evidence type="ECO:0000259" key="7">
    <source>
        <dbReference type="Pfam" id="PF00703"/>
    </source>
</evidence>
<keyword evidence="4 6" id="KW-0378">Hydrolase</keyword>
<dbReference type="Pfam" id="PF02837">
    <property type="entry name" value="Glyco_hydro_2_N"/>
    <property type="match status" value="1"/>
</dbReference>
<reference evidence="11" key="1">
    <citation type="journal article" date="2019" name="Int. J. Syst. Evol. Microbiol.">
        <title>The Global Catalogue of Microorganisms (GCM) 10K type strain sequencing project: providing services to taxonomists for standard genome sequencing and annotation.</title>
        <authorList>
            <consortium name="The Broad Institute Genomics Platform"/>
            <consortium name="The Broad Institute Genome Sequencing Center for Infectious Disease"/>
            <person name="Wu L."/>
            <person name="Ma J."/>
        </authorList>
    </citation>
    <scope>NUCLEOTIDE SEQUENCE [LARGE SCALE GENOMIC DNA]</scope>
    <source>
        <strain evidence="11">IBRC-M 10987</strain>
    </source>
</reference>
<dbReference type="InterPro" id="IPR013783">
    <property type="entry name" value="Ig-like_fold"/>
</dbReference>
<evidence type="ECO:0000313" key="10">
    <source>
        <dbReference type="EMBL" id="MFC4102684.1"/>
    </source>
</evidence>